<keyword evidence="4 6" id="KW-0472">Membrane</keyword>
<dbReference type="GO" id="GO:0016020">
    <property type="term" value="C:membrane"/>
    <property type="evidence" value="ECO:0007669"/>
    <property type="project" value="UniProtKB-SubCell"/>
</dbReference>
<feature type="transmembrane region" description="Helical" evidence="6">
    <location>
        <begin position="112"/>
        <end position="132"/>
    </location>
</feature>
<feature type="transmembrane region" description="Helical" evidence="6">
    <location>
        <begin position="170"/>
        <end position="191"/>
    </location>
</feature>
<feature type="transmembrane region" description="Helical" evidence="6">
    <location>
        <begin position="138"/>
        <end position="158"/>
    </location>
</feature>
<dbReference type="PANTHER" id="PTHR20855:SF136">
    <property type="match status" value="1"/>
</dbReference>
<dbReference type="PANTHER" id="PTHR20855">
    <property type="entry name" value="ADIPOR/PROGESTIN RECEPTOR-RELATED"/>
    <property type="match status" value="1"/>
</dbReference>
<evidence type="ECO:0000313" key="7">
    <source>
        <dbReference type="EMBL" id="CAK0763013.1"/>
    </source>
</evidence>
<dbReference type="Pfam" id="PF03006">
    <property type="entry name" value="HlyIII"/>
    <property type="match status" value="1"/>
</dbReference>
<feature type="binding site" evidence="5">
    <location>
        <position position="238"/>
    </location>
    <ligand>
        <name>Zn(2+)</name>
        <dbReference type="ChEBI" id="CHEBI:29105"/>
    </ligand>
</feature>
<feature type="binding site" evidence="5">
    <location>
        <position position="242"/>
    </location>
    <ligand>
        <name>Zn(2+)</name>
        <dbReference type="ChEBI" id="CHEBI:29105"/>
    </ligand>
</feature>
<feature type="transmembrane region" description="Helical" evidence="6">
    <location>
        <begin position="197"/>
        <end position="223"/>
    </location>
</feature>
<evidence type="ECO:0000313" key="8">
    <source>
        <dbReference type="Proteomes" id="UP001314263"/>
    </source>
</evidence>
<keyword evidence="2 6" id="KW-0812">Transmembrane</keyword>
<reference evidence="7 8" key="1">
    <citation type="submission" date="2023-10" db="EMBL/GenBank/DDBJ databases">
        <authorList>
            <person name="Maclean D."/>
            <person name="Macfadyen A."/>
        </authorList>
    </citation>
    <scope>NUCLEOTIDE SEQUENCE [LARGE SCALE GENOMIC DNA]</scope>
</reference>
<dbReference type="GO" id="GO:0046872">
    <property type="term" value="F:metal ion binding"/>
    <property type="evidence" value="ECO:0007669"/>
    <property type="project" value="UniProtKB-KW"/>
</dbReference>
<accession>A0AAV1I132</accession>
<sequence>MASPPCVLTLRDKAPSYLHRDHITARYIHGGSYASAASRTLFQWTNETANVWTTIIAYIIVNVLYLSSRHFEGTHAPFLLLYISAAVHLPFSICCSLFMGVSEEARNLWRGLDIFFIFTCGVVRGCGIGWHVFGRTAYSIYTVVLLVDWCYCMARIMLWKRVKDIPRRELVWDIAGICTGYTAPMVLAALGECIHRGAGAAAALTGGTALCLWVSAAVCALHIPETWSPGRFDVFGSHAIMHVLVTVEYVLEWMFIREGMLAEVSARIHV</sequence>
<proteinExistence type="predicted"/>
<comment type="subcellular location">
    <subcellularLocation>
        <location evidence="1">Membrane</location>
        <topology evidence="1">Multi-pass membrane protein</topology>
    </subcellularLocation>
</comment>
<keyword evidence="5" id="KW-0862">Zinc</keyword>
<evidence type="ECO:0000256" key="2">
    <source>
        <dbReference type="ARBA" id="ARBA00022692"/>
    </source>
</evidence>
<keyword evidence="3 6" id="KW-1133">Transmembrane helix</keyword>
<feature type="transmembrane region" description="Helical" evidence="6">
    <location>
        <begin position="49"/>
        <end position="67"/>
    </location>
</feature>
<keyword evidence="8" id="KW-1185">Reference proteome</keyword>
<feature type="transmembrane region" description="Helical" evidence="6">
    <location>
        <begin position="79"/>
        <end position="100"/>
    </location>
</feature>
<organism evidence="7 8">
    <name type="scientific">Coccomyxa viridis</name>
    <dbReference type="NCBI Taxonomy" id="1274662"/>
    <lineage>
        <taxon>Eukaryota</taxon>
        <taxon>Viridiplantae</taxon>
        <taxon>Chlorophyta</taxon>
        <taxon>core chlorophytes</taxon>
        <taxon>Trebouxiophyceae</taxon>
        <taxon>Trebouxiophyceae incertae sedis</taxon>
        <taxon>Coccomyxaceae</taxon>
        <taxon>Coccomyxa</taxon>
    </lineage>
</organism>
<comment type="caution">
    <text evidence="7">The sequence shown here is derived from an EMBL/GenBank/DDBJ whole genome shotgun (WGS) entry which is preliminary data.</text>
</comment>
<gene>
    <name evidence="7" type="ORF">CVIRNUC_003015</name>
</gene>
<dbReference type="InterPro" id="IPR004254">
    <property type="entry name" value="AdipoR/HlyIII-related"/>
</dbReference>
<dbReference type="GO" id="GO:0009744">
    <property type="term" value="P:response to sucrose"/>
    <property type="evidence" value="ECO:0007669"/>
    <property type="project" value="UniProtKB-ARBA"/>
</dbReference>
<name>A0AAV1I132_9CHLO</name>
<evidence type="ECO:0000256" key="4">
    <source>
        <dbReference type="ARBA" id="ARBA00023136"/>
    </source>
</evidence>
<evidence type="ECO:0000256" key="1">
    <source>
        <dbReference type="ARBA" id="ARBA00004141"/>
    </source>
</evidence>
<dbReference type="AlphaFoldDB" id="A0AAV1I132"/>
<keyword evidence="5" id="KW-0479">Metal-binding</keyword>
<dbReference type="GO" id="GO:0038023">
    <property type="term" value="F:signaling receptor activity"/>
    <property type="evidence" value="ECO:0007669"/>
    <property type="project" value="TreeGrafter"/>
</dbReference>
<evidence type="ECO:0000256" key="5">
    <source>
        <dbReference type="PIRSR" id="PIRSR604254-1"/>
    </source>
</evidence>
<evidence type="ECO:0000256" key="3">
    <source>
        <dbReference type="ARBA" id="ARBA00022989"/>
    </source>
</evidence>
<dbReference type="EMBL" id="CAUYUE010000004">
    <property type="protein sequence ID" value="CAK0763013.1"/>
    <property type="molecule type" value="Genomic_DNA"/>
</dbReference>
<feature type="transmembrane region" description="Helical" evidence="6">
    <location>
        <begin position="235"/>
        <end position="256"/>
    </location>
</feature>
<evidence type="ECO:0000256" key="6">
    <source>
        <dbReference type="SAM" id="Phobius"/>
    </source>
</evidence>
<dbReference type="Proteomes" id="UP001314263">
    <property type="component" value="Unassembled WGS sequence"/>
</dbReference>
<protein>
    <submittedName>
        <fullName evidence="7">Uncharacterized protein</fullName>
    </submittedName>
</protein>